<organism evidence="2 3">
    <name type="scientific">Piscibacillus salipiscarius</name>
    <dbReference type="NCBI Taxonomy" id="299480"/>
    <lineage>
        <taxon>Bacteria</taxon>
        <taxon>Bacillati</taxon>
        <taxon>Bacillota</taxon>
        <taxon>Bacilli</taxon>
        <taxon>Bacillales</taxon>
        <taxon>Bacillaceae</taxon>
        <taxon>Piscibacillus</taxon>
    </lineage>
</organism>
<name>A0ABW5Q7D7_9BACI</name>
<reference evidence="3" key="1">
    <citation type="journal article" date="2019" name="Int. J. Syst. Evol. Microbiol.">
        <title>The Global Catalogue of Microorganisms (GCM) 10K type strain sequencing project: providing services to taxonomists for standard genome sequencing and annotation.</title>
        <authorList>
            <consortium name="The Broad Institute Genomics Platform"/>
            <consortium name="The Broad Institute Genome Sequencing Center for Infectious Disease"/>
            <person name="Wu L."/>
            <person name="Ma J."/>
        </authorList>
    </citation>
    <scope>NUCLEOTIDE SEQUENCE [LARGE SCALE GENOMIC DNA]</scope>
    <source>
        <strain evidence="3">TISTR 1571</strain>
    </source>
</reference>
<dbReference type="RefSeq" id="WP_054752191.1">
    <property type="nucleotide sequence ID" value="NZ_JBHUMZ010000011.1"/>
</dbReference>
<feature type="region of interest" description="Disordered" evidence="1">
    <location>
        <begin position="13"/>
        <end position="40"/>
    </location>
</feature>
<protein>
    <recommendedName>
        <fullName evidence="4">Lipoprotein</fullName>
    </recommendedName>
</protein>
<accession>A0ABW5Q7D7</accession>
<keyword evidence="3" id="KW-1185">Reference proteome</keyword>
<evidence type="ECO:0000313" key="3">
    <source>
        <dbReference type="Proteomes" id="UP001597452"/>
    </source>
</evidence>
<dbReference type="Proteomes" id="UP001597452">
    <property type="component" value="Unassembled WGS sequence"/>
</dbReference>
<dbReference type="EMBL" id="JBHUMZ010000011">
    <property type="protein sequence ID" value="MFD2637835.1"/>
    <property type="molecule type" value="Genomic_DNA"/>
</dbReference>
<evidence type="ECO:0008006" key="4">
    <source>
        <dbReference type="Google" id="ProtNLM"/>
    </source>
</evidence>
<comment type="caution">
    <text evidence="2">The sequence shown here is derived from an EMBL/GenBank/DDBJ whole genome shotgun (WGS) entry which is preliminary data.</text>
</comment>
<gene>
    <name evidence="2" type="ORF">ACFSW4_02960</name>
</gene>
<evidence type="ECO:0000256" key="1">
    <source>
        <dbReference type="SAM" id="MobiDB-lite"/>
    </source>
</evidence>
<sequence length="268" mass="30871">MITVVLMGCQEQVDVSEEPIEPNHTEPEIDYESEKPRQVSEEKVIGEIEKSPSDPAVSPVIGLSEAKTIVNNNLVNMMKTMQELQMNHSEWFGVKPKTDAYTEGVSTTKDALKPYIAKSFLDKWAVTYFEEFFLNNHMYEALHPSGMNTRFYLKEFTEDQFTLSYIQLGDEGYLETMRFDVSYVNEDDAWKFAGYNSETVTETLDLTADDLKHAFVHFETFKRLEGELVKTQIFEGEEYLILDYGDFKCAINSRTGEENSIVLEQSEF</sequence>
<evidence type="ECO:0000313" key="2">
    <source>
        <dbReference type="EMBL" id="MFD2637835.1"/>
    </source>
</evidence>
<proteinExistence type="predicted"/>
<feature type="compositionally biased region" description="Basic and acidic residues" evidence="1">
    <location>
        <begin position="21"/>
        <end position="40"/>
    </location>
</feature>